<sequence>MNEDQGIGSIGTDPDRFEVFYREHLDAVQRFVARRVDDPHTAADLTADIFVAVIESATSYRAGLGPPRAWVFGIARNVVAMEHRRSARYASAVGRLEGRRVLEADALERAMERIDAAQNARRLHGQLQELAPGLRAVFELVSIDGLSVADAAAVLKISPGNARVRLHRARRQLARSLDLMEAPPEAPTETAAEAPALAGEIS</sequence>
<evidence type="ECO:0000259" key="8">
    <source>
        <dbReference type="Pfam" id="PF08281"/>
    </source>
</evidence>
<dbReference type="Pfam" id="PF08281">
    <property type="entry name" value="Sigma70_r4_2"/>
    <property type="match status" value="1"/>
</dbReference>
<dbReference type="GO" id="GO:0006352">
    <property type="term" value="P:DNA-templated transcription initiation"/>
    <property type="evidence" value="ECO:0007669"/>
    <property type="project" value="InterPro"/>
</dbReference>
<dbReference type="Proteomes" id="UP000579605">
    <property type="component" value="Unassembled WGS sequence"/>
</dbReference>
<evidence type="ECO:0000313" key="10">
    <source>
        <dbReference type="Proteomes" id="UP000579605"/>
    </source>
</evidence>
<name>A0A852Z6G8_9ACTN</name>
<keyword evidence="10" id="KW-1185">Reference proteome</keyword>
<evidence type="ECO:0000256" key="6">
    <source>
        <dbReference type="SAM" id="MobiDB-lite"/>
    </source>
</evidence>
<dbReference type="NCBIfam" id="TIGR02937">
    <property type="entry name" value="sigma70-ECF"/>
    <property type="match status" value="1"/>
</dbReference>
<evidence type="ECO:0000259" key="7">
    <source>
        <dbReference type="Pfam" id="PF04542"/>
    </source>
</evidence>
<proteinExistence type="inferred from homology"/>
<organism evidence="9 10">
    <name type="scientific">Actinopolymorpha rutila</name>
    <dbReference type="NCBI Taxonomy" id="446787"/>
    <lineage>
        <taxon>Bacteria</taxon>
        <taxon>Bacillati</taxon>
        <taxon>Actinomycetota</taxon>
        <taxon>Actinomycetes</taxon>
        <taxon>Propionibacteriales</taxon>
        <taxon>Actinopolymorphaceae</taxon>
        <taxon>Actinopolymorpha</taxon>
    </lineage>
</organism>
<feature type="compositionally biased region" description="Low complexity" evidence="6">
    <location>
        <begin position="181"/>
        <end position="196"/>
    </location>
</feature>
<dbReference type="GO" id="GO:0016987">
    <property type="term" value="F:sigma factor activity"/>
    <property type="evidence" value="ECO:0007669"/>
    <property type="project" value="UniProtKB-KW"/>
</dbReference>
<dbReference type="GO" id="GO:0003677">
    <property type="term" value="F:DNA binding"/>
    <property type="evidence" value="ECO:0007669"/>
    <property type="project" value="UniProtKB-KW"/>
</dbReference>
<dbReference type="Gene3D" id="1.10.1740.10">
    <property type="match status" value="1"/>
</dbReference>
<dbReference type="InterPro" id="IPR013249">
    <property type="entry name" value="RNA_pol_sigma70_r4_t2"/>
</dbReference>
<comment type="caution">
    <text evidence="9">The sequence shown here is derived from an EMBL/GenBank/DDBJ whole genome shotgun (WGS) entry which is preliminary data.</text>
</comment>
<dbReference type="Pfam" id="PF04542">
    <property type="entry name" value="Sigma70_r2"/>
    <property type="match status" value="1"/>
</dbReference>
<feature type="domain" description="RNA polymerase sigma factor 70 region 4 type 2" evidence="8">
    <location>
        <begin position="121"/>
        <end position="173"/>
    </location>
</feature>
<reference evidence="9 10" key="1">
    <citation type="submission" date="2020-07" db="EMBL/GenBank/DDBJ databases">
        <title>Sequencing the genomes of 1000 actinobacteria strains.</title>
        <authorList>
            <person name="Klenk H.-P."/>
        </authorList>
    </citation>
    <scope>NUCLEOTIDE SEQUENCE [LARGE SCALE GENOMIC DNA]</scope>
    <source>
        <strain evidence="9 10">DSM 18448</strain>
    </source>
</reference>
<dbReference type="EMBL" id="JACBZH010000001">
    <property type="protein sequence ID" value="NYH88564.1"/>
    <property type="molecule type" value="Genomic_DNA"/>
</dbReference>
<evidence type="ECO:0000256" key="2">
    <source>
        <dbReference type="ARBA" id="ARBA00023015"/>
    </source>
</evidence>
<keyword evidence="4" id="KW-0238">DNA-binding</keyword>
<comment type="similarity">
    <text evidence="1">Belongs to the sigma-70 factor family. ECF subfamily.</text>
</comment>
<evidence type="ECO:0000256" key="3">
    <source>
        <dbReference type="ARBA" id="ARBA00023082"/>
    </source>
</evidence>
<dbReference type="RefSeq" id="WP_337795894.1">
    <property type="nucleotide sequence ID" value="NZ_BAAARR010000022.1"/>
</dbReference>
<dbReference type="PANTHER" id="PTHR43133:SF8">
    <property type="entry name" value="RNA POLYMERASE SIGMA FACTOR HI_1459-RELATED"/>
    <property type="match status" value="1"/>
</dbReference>
<dbReference type="InterPro" id="IPR036388">
    <property type="entry name" value="WH-like_DNA-bd_sf"/>
</dbReference>
<evidence type="ECO:0000256" key="4">
    <source>
        <dbReference type="ARBA" id="ARBA00023125"/>
    </source>
</evidence>
<dbReference type="PANTHER" id="PTHR43133">
    <property type="entry name" value="RNA POLYMERASE ECF-TYPE SIGMA FACTO"/>
    <property type="match status" value="1"/>
</dbReference>
<feature type="domain" description="RNA polymerase sigma-70 region 2" evidence="7">
    <location>
        <begin position="20"/>
        <end position="88"/>
    </location>
</feature>
<dbReference type="AlphaFoldDB" id="A0A852Z6G8"/>
<dbReference type="Gene3D" id="1.10.10.10">
    <property type="entry name" value="Winged helix-like DNA-binding domain superfamily/Winged helix DNA-binding domain"/>
    <property type="match status" value="1"/>
</dbReference>
<dbReference type="InterPro" id="IPR014284">
    <property type="entry name" value="RNA_pol_sigma-70_dom"/>
</dbReference>
<dbReference type="InterPro" id="IPR007627">
    <property type="entry name" value="RNA_pol_sigma70_r2"/>
</dbReference>
<dbReference type="SUPFAM" id="SSF88946">
    <property type="entry name" value="Sigma2 domain of RNA polymerase sigma factors"/>
    <property type="match status" value="1"/>
</dbReference>
<keyword evidence="3" id="KW-0731">Sigma factor</keyword>
<keyword evidence="5" id="KW-0804">Transcription</keyword>
<dbReference type="InterPro" id="IPR013324">
    <property type="entry name" value="RNA_pol_sigma_r3/r4-like"/>
</dbReference>
<gene>
    <name evidence="9" type="ORF">F4554_001202</name>
</gene>
<dbReference type="SUPFAM" id="SSF88659">
    <property type="entry name" value="Sigma3 and sigma4 domains of RNA polymerase sigma factors"/>
    <property type="match status" value="1"/>
</dbReference>
<evidence type="ECO:0000313" key="9">
    <source>
        <dbReference type="EMBL" id="NYH88564.1"/>
    </source>
</evidence>
<feature type="region of interest" description="Disordered" evidence="6">
    <location>
        <begin position="179"/>
        <end position="202"/>
    </location>
</feature>
<dbReference type="InterPro" id="IPR039425">
    <property type="entry name" value="RNA_pol_sigma-70-like"/>
</dbReference>
<keyword evidence="2" id="KW-0805">Transcription regulation</keyword>
<accession>A0A852Z6G8</accession>
<protein>
    <submittedName>
        <fullName evidence="9">RNA polymerase sigma-70 factor (ECF subfamily)</fullName>
    </submittedName>
</protein>
<dbReference type="InterPro" id="IPR013325">
    <property type="entry name" value="RNA_pol_sigma_r2"/>
</dbReference>
<evidence type="ECO:0000256" key="1">
    <source>
        <dbReference type="ARBA" id="ARBA00010641"/>
    </source>
</evidence>
<evidence type="ECO:0000256" key="5">
    <source>
        <dbReference type="ARBA" id="ARBA00023163"/>
    </source>
</evidence>